<keyword evidence="3" id="KW-1185">Reference proteome</keyword>
<comment type="caution">
    <text evidence="2">The sequence shown here is derived from an EMBL/GenBank/DDBJ whole genome shotgun (WGS) entry which is preliminary data.</text>
</comment>
<dbReference type="EMBL" id="JAMKOV010000006">
    <property type="protein sequence ID" value="KAI8039424.1"/>
    <property type="molecule type" value="Genomic_DNA"/>
</dbReference>
<dbReference type="AlphaFoldDB" id="A0A9Q0BPW1"/>
<protein>
    <submittedName>
        <fullName evidence="2">Uncharacterized protein</fullName>
    </submittedName>
</protein>
<name>A0A9Q0BPW1_9MUSC</name>
<feature type="region of interest" description="Disordered" evidence="1">
    <location>
        <begin position="183"/>
        <end position="215"/>
    </location>
</feature>
<evidence type="ECO:0000256" key="1">
    <source>
        <dbReference type="SAM" id="MobiDB-lite"/>
    </source>
</evidence>
<organism evidence="2 3">
    <name type="scientific">Drosophila gunungcola</name>
    <name type="common">fruit fly</name>
    <dbReference type="NCBI Taxonomy" id="103775"/>
    <lineage>
        <taxon>Eukaryota</taxon>
        <taxon>Metazoa</taxon>
        <taxon>Ecdysozoa</taxon>
        <taxon>Arthropoda</taxon>
        <taxon>Hexapoda</taxon>
        <taxon>Insecta</taxon>
        <taxon>Pterygota</taxon>
        <taxon>Neoptera</taxon>
        <taxon>Endopterygota</taxon>
        <taxon>Diptera</taxon>
        <taxon>Brachycera</taxon>
        <taxon>Muscomorpha</taxon>
        <taxon>Ephydroidea</taxon>
        <taxon>Drosophilidae</taxon>
        <taxon>Drosophila</taxon>
        <taxon>Sophophora</taxon>
    </lineage>
</organism>
<reference evidence="2" key="1">
    <citation type="journal article" date="2023" name="Genome Biol. Evol.">
        <title>Long-read-based Genome Assembly of Drosophila gunungcola Reveals Fewer Chemosensory Genes in Flower-breeding Species.</title>
        <authorList>
            <person name="Negi A."/>
            <person name="Liao B.Y."/>
            <person name="Yeh S.D."/>
        </authorList>
    </citation>
    <scope>NUCLEOTIDE SEQUENCE</scope>
    <source>
        <strain evidence="2">Sukarami</strain>
    </source>
</reference>
<sequence length="215" mass="24479">MCLCMGAAICVSMWATDETVNLVRSTSVCGSPLILTRHCIRKYEFALSNPSNLEFSTQLPRPTSVPHIDHDSATGLSSFNITVRLGQEADPSVNPKVAGPRTMVRSGPKVIRAAEVVDHPALIAPLPYLNFLRYLKRKVFRSYDLPSLLQVGVVQWNAMSDAKKKLFEPERILARVARRQRRQRRRRLLRRGQHGQKGRAIVRRPIYDQRPSQRR</sequence>
<dbReference type="Proteomes" id="UP001059596">
    <property type="component" value="Unassembled WGS sequence"/>
</dbReference>
<evidence type="ECO:0000313" key="2">
    <source>
        <dbReference type="EMBL" id="KAI8039424.1"/>
    </source>
</evidence>
<proteinExistence type="predicted"/>
<gene>
    <name evidence="2" type="ORF">M5D96_008148</name>
</gene>
<dbReference type="OrthoDB" id="7675944at2759"/>
<accession>A0A9Q0BPW1</accession>
<evidence type="ECO:0000313" key="3">
    <source>
        <dbReference type="Proteomes" id="UP001059596"/>
    </source>
</evidence>
<feature type="compositionally biased region" description="Basic residues" evidence="1">
    <location>
        <begin position="183"/>
        <end position="202"/>
    </location>
</feature>